<accession>A0ABR1BXW5</accession>
<dbReference type="SUPFAM" id="SSF56219">
    <property type="entry name" value="DNase I-like"/>
    <property type="match status" value="1"/>
</dbReference>
<dbReference type="Proteomes" id="UP001303046">
    <property type="component" value="Unassembled WGS sequence"/>
</dbReference>
<proteinExistence type="predicted"/>
<name>A0ABR1BXW5_NECAM</name>
<protein>
    <recommendedName>
        <fullName evidence="3">Endonuclease/exonuclease/phosphatase domain-containing protein</fullName>
    </recommendedName>
</protein>
<dbReference type="InterPro" id="IPR036691">
    <property type="entry name" value="Endo/exonu/phosph_ase_sf"/>
</dbReference>
<keyword evidence="2" id="KW-1185">Reference proteome</keyword>
<sequence>MTICTYNARTLASEMTIEDLMMQDEKIKYDVIGLTETRRSHPLNAEHAVQCHFLAFVAYAPASSYTAEAEAFYVDLKMFYRKQRTFYRVVVGGINAKIGPALQEHHHRRREGSDIVIQYHLKYSRNLEWDEMGMTDRPRGANALYETKHVHRSSVSAESEKDDVHEKRMDLGCRIYAQRN</sequence>
<gene>
    <name evidence="1" type="primary">Necator_chrI.g2985</name>
    <name evidence="1" type="ORF">RB195_006856</name>
</gene>
<evidence type="ECO:0008006" key="3">
    <source>
        <dbReference type="Google" id="ProtNLM"/>
    </source>
</evidence>
<comment type="caution">
    <text evidence="1">The sequence shown here is derived from an EMBL/GenBank/DDBJ whole genome shotgun (WGS) entry which is preliminary data.</text>
</comment>
<evidence type="ECO:0000313" key="1">
    <source>
        <dbReference type="EMBL" id="KAK6730050.1"/>
    </source>
</evidence>
<organism evidence="1 2">
    <name type="scientific">Necator americanus</name>
    <name type="common">Human hookworm</name>
    <dbReference type="NCBI Taxonomy" id="51031"/>
    <lineage>
        <taxon>Eukaryota</taxon>
        <taxon>Metazoa</taxon>
        <taxon>Ecdysozoa</taxon>
        <taxon>Nematoda</taxon>
        <taxon>Chromadorea</taxon>
        <taxon>Rhabditida</taxon>
        <taxon>Rhabditina</taxon>
        <taxon>Rhabditomorpha</taxon>
        <taxon>Strongyloidea</taxon>
        <taxon>Ancylostomatidae</taxon>
        <taxon>Bunostominae</taxon>
        <taxon>Necator</taxon>
    </lineage>
</organism>
<reference evidence="1 2" key="1">
    <citation type="submission" date="2023-08" db="EMBL/GenBank/DDBJ databases">
        <title>A Necator americanus chromosomal reference genome.</title>
        <authorList>
            <person name="Ilik V."/>
            <person name="Petrzelkova K.J."/>
            <person name="Pardy F."/>
            <person name="Fuh T."/>
            <person name="Niatou-Singa F.S."/>
            <person name="Gouil Q."/>
            <person name="Baker L."/>
            <person name="Ritchie M.E."/>
            <person name="Jex A.R."/>
            <person name="Gazzola D."/>
            <person name="Li H."/>
            <person name="Toshio Fujiwara R."/>
            <person name="Zhan B."/>
            <person name="Aroian R.V."/>
            <person name="Pafco B."/>
            <person name="Schwarz E.M."/>
        </authorList>
    </citation>
    <scope>NUCLEOTIDE SEQUENCE [LARGE SCALE GENOMIC DNA]</scope>
    <source>
        <strain evidence="1 2">Aroian</strain>
        <tissue evidence="1">Whole animal</tissue>
    </source>
</reference>
<dbReference type="EMBL" id="JAVFWL010000001">
    <property type="protein sequence ID" value="KAK6730050.1"/>
    <property type="molecule type" value="Genomic_DNA"/>
</dbReference>
<evidence type="ECO:0000313" key="2">
    <source>
        <dbReference type="Proteomes" id="UP001303046"/>
    </source>
</evidence>